<dbReference type="CDD" id="cd01948">
    <property type="entry name" value="EAL"/>
    <property type="match status" value="1"/>
</dbReference>
<evidence type="ECO:0000259" key="1">
    <source>
        <dbReference type="PROSITE" id="PS50883"/>
    </source>
</evidence>
<dbReference type="RefSeq" id="WP_003386103.1">
    <property type="nucleotide sequence ID" value="NZ_APBN01000001.1"/>
</dbReference>
<dbReference type="AlphaFoldDB" id="M8EFW3"/>
<proteinExistence type="predicted"/>
<gene>
    <name evidence="2" type="ORF">I532_02125</name>
</gene>
<dbReference type="Proteomes" id="UP000012081">
    <property type="component" value="Unassembled WGS sequence"/>
</dbReference>
<dbReference type="InterPro" id="IPR050706">
    <property type="entry name" value="Cyclic-di-GMP_PDE-like"/>
</dbReference>
<dbReference type="SMART" id="SM00052">
    <property type="entry name" value="EAL"/>
    <property type="match status" value="1"/>
</dbReference>
<dbReference type="PATRIC" id="fig|1300222.3.peg.436"/>
<protein>
    <recommendedName>
        <fullName evidence="1">EAL domain-containing protein</fullName>
    </recommendedName>
</protein>
<dbReference type="OrthoDB" id="581425at2"/>
<dbReference type="PROSITE" id="PS50883">
    <property type="entry name" value="EAL"/>
    <property type="match status" value="1"/>
</dbReference>
<dbReference type="Pfam" id="PF00563">
    <property type="entry name" value="EAL"/>
    <property type="match status" value="1"/>
</dbReference>
<dbReference type="InterPro" id="IPR001633">
    <property type="entry name" value="EAL_dom"/>
</dbReference>
<dbReference type="InterPro" id="IPR035919">
    <property type="entry name" value="EAL_sf"/>
</dbReference>
<keyword evidence="3" id="KW-1185">Reference proteome</keyword>
<evidence type="ECO:0000313" key="2">
    <source>
        <dbReference type="EMBL" id="EMT54365.1"/>
    </source>
</evidence>
<dbReference type="GO" id="GO:0071111">
    <property type="term" value="F:cyclic-guanylate-specific phosphodiesterase activity"/>
    <property type="evidence" value="ECO:0007669"/>
    <property type="project" value="InterPro"/>
</dbReference>
<dbReference type="PANTHER" id="PTHR33121:SF76">
    <property type="entry name" value="SIGNALING PROTEIN"/>
    <property type="match status" value="1"/>
</dbReference>
<dbReference type="SUPFAM" id="SSF141868">
    <property type="entry name" value="EAL domain-like"/>
    <property type="match status" value="1"/>
</dbReference>
<dbReference type="PANTHER" id="PTHR33121">
    <property type="entry name" value="CYCLIC DI-GMP PHOSPHODIESTERASE PDEF"/>
    <property type="match status" value="1"/>
</dbReference>
<organism evidence="2 3">
    <name type="scientific">Brevibacillus borstelensis AK1</name>
    <dbReference type="NCBI Taxonomy" id="1300222"/>
    <lineage>
        <taxon>Bacteria</taxon>
        <taxon>Bacillati</taxon>
        <taxon>Bacillota</taxon>
        <taxon>Bacilli</taxon>
        <taxon>Bacillales</taxon>
        <taxon>Paenibacillaceae</taxon>
        <taxon>Brevibacillus</taxon>
    </lineage>
</organism>
<dbReference type="STRING" id="1300222.I532_02125"/>
<reference evidence="2 3" key="1">
    <citation type="submission" date="2013-03" db="EMBL/GenBank/DDBJ databases">
        <title>Assembly of a new bacterial strain Brevibacillus borstelensis AK1.</title>
        <authorList>
            <person name="Rajan I."/>
            <person name="PoliReddy D."/>
            <person name="Sugumar T."/>
            <person name="Rathinam K."/>
            <person name="Alqarawi S."/>
            <person name="Khalil A.B."/>
            <person name="Sivakumar N."/>
        </authorList>
    </citation>
    <scope>NUCLEOTIDE SEQUENCE [LARGE SCALE GENOMIC DNA]</scope>
    <source>
        <strain evidence="2 3">AK1</strain>
    </source>
</reference>
<comment type="caution">
    <text evidence="2">The sequence shown here is derived from an EMBL/GenBank/DDBJ whole genome shotgun (WGS) entry which is preliminary data.</text>
</comment>
<dbReference type="EMBL" id="APBN01000001">
    <property type="protein sequence ID" value="EMT54365.1"/>
    <property type="molecule type" value="Genomic_DNA"/>
</dbReference>
<dbReference type="GeneID" id="89499274"/>
<evidence type="ECO:0000313" key="3">
    <source>
        <dbReference type="Proteomes" id="UP000012081"/>
    </source>
</evidence>
<name>M8EFW3_9BACL</name>
<dbReference type="Gene3D" id="3.20.20.450">
    <property type="entry name" value="EAL domain"/>
    <property type="match status" value="1"/>
</dbReference>
<feature type="domain" description="EAL" evidence="1">
    <location>
        <begin position="1"/>
        <end position="242"/>
    </location>
</feature>
<sequence length="242" mass="27942">MESIAEFIENRRFYHVFQPICHLPEKKVIGYEALIRSVSPIGPEALFQKATEQNKLFELDTLSISQALTVFFMPQQRQEKREFLFVNIYPSTIVEDQFPAFIDGIMSRFRPNLSKIVLEINESIVERKIWLNPLFTRRIAMLRKIGFKIALDDVGEGATTFRKIVEISPDFIKMDKFFSDGLAHSGKKQKIVQLLVEYCRDEAELILEGIEREEDFCCAASLGVKTGQGYYLGKPGRLNRYS</sequence>
<accession>M8EFW3</accession>